<dbReference type="eggNOG" id="COG0596">
    <property type="taxonomic scope" value="Bacteria"/>
</dbReference>
<dbReference type="Proteomes" id="UP000001816">
    <property type="component" value="Chromosome"/>
</dbReference>
<organism evidence="2 3">
    <name type="scientific">Caulobacter vibrioides (strain ATCC 19089 / CIP 103742 / CB 15)</name>
    <name type="common">Caulobacter crescentus</name>
    <dbReference type="NCBI Taxonomy" id="190650"/>
    <lineage>
        <taxon>Bacteria</taxon>
        <taxon>Pseudomonadati</taxon>
        <taxon>Pseudomonadota</taxon>
        <taxon>Alphaproteobacteria</taxon>
        <taxon>Caulobacterales</taxon>
        <taxon>Caulobacteraceae</taxon>
        <taxon>Caulobacter</taxon>
    </lineage>
</organism>
<evidence type="ECO:0000313" key="3">
    <source>
        <dbReference type="Proteomes" id="UP000001816"/>
    </source>
</evidence>
<evidence type="ECO:0000259" key="1">
    <source>
        <dbReference type="Pfam" id="PF00561"/>
    </source>
</evidence>
<dbReference type="Gene3D" id="3.40.50.1820">
    <property type="entry name" value="alpha/beta hydrolase"/>
    <property type="match status" value="1"/>
</dbReference>
<name>Q9A592_CAUVC</name>
<dbReference type="ESTHER" id="caucr-CC2565">
    <property type="family name" value="6_AlphaBeta_hydrolase"/>
</dbReference>
<dbReference type="HOGENOM" id="CLU_574518_0_0_5"/>
<dbReference type="InterPro" id="IPR029058">
    <property type="entry name" value="AB_hydrolase_fold"/>
</dbReference>
<dbReference type="InterPro" id="IPR050266">
    <property type="entry name" value="AB_hydrolase_sf"/>
</dbReference>
<sequence length="475" mass="51718">MKLIHLSAPKLKRPGLGRPASLLVQRRHHDLTTTPDQPTRTADIRLLAVGSAGASASRERGARAVRSDGLRHLLWRAGRRRGRHRLGAGLRPADRLRGGAGGDLPGPARSSRALLDRDRGAHPALGRCVADPSGRRSVLYRGAPSGDGGILGPDVLCAVRRPSQRDARRMTGTLNRLATRLDTAGAVGRMRRHREGWPARASEGVAFFQSPKVQYRYREAGTGPTIVFSVDPPMTLEVYDALIATFAPRFRVIAFELPAMGFSAAAEDYRFGFRETHDDLAIFLRAVAGPRAILAFSCVAGHAAVDIAARHPDLVSCLTLLQAGDVAAFTVWKAARDPKGVLATPILGHVAMRRMAPKRMPAWYALSVGKADMISELCRCAERSFQHGAQWSLASAYQCYMDPAVELPRPHQPLLSIWGGADFSHPAGNEHSIRRLRPDAVCVTFDDLGHTPELEDPIRVFDAIVRFCEASPARP</sequence>
<dbReference type="GO" id="GO:0016020">
    <property type="term" value="C:membrane"/>
    <property type="evidence" value="ECO:0007669"/>
    <property type="project" value="TreeGrafter"/>
</dbReference>
<protein>
    <recommendedName>
        <fullName evidence="1">AB hydrolase-1 domain-containing protein</fullName>
    </recommendedName>
</protein>
<dbReference type="SUPFAM" id="SSF53474">
    <property type="entry name" value="alpha/beta-Hydrolases"/>
    <property type="match status" value="1"/>
</dbReference>
<dbReference type="KEGG" id="ccr:CC_2565"/>
<dbReference type="PANTHER" id="PTHR43798">
    <property type="entry name" value="MONOACYLGLYCEROL LIPASE"/>
    <property type="match status" value="1"/>
</dbReference>
<dbReference type="Pfam" id="PF00561">
    <property type="entry name" value="Abhydrolase_1"/>
    <property type="match status" value="1"/>
</dbReference>
<dbReference type="SMR" id="Q9A592"/>
<dbReference type="AlphaFoldDB" id="Q9A592"/>
<gene>
    <name evidence="2" type="ordered locus">CC_2565</name>
</gene>
<dbReference type="PATRIC" id="fig|190650.5.peg.2580"/>
<dbReference type="PANTHER" id="PTHR43798:SF33">
    <property type="entry name" value="HYDROLASE, PUTATIVE (AFU_ORTHOLOGUE AFUA_2G14860)-RELATED"/>
    <property type="match status" value="1"/>
</dbReference>
<dbReference type="InterPro" id="IPR000073">
    <property type="entry name" value="AB_hydrolase_1"/>
</dbReference>
<proteinExistence type="predicted"/>
<dbReference type="BioCyc" id="CAULO:CC2565-MONOMER"/>
<evidence type="ECO:0000313" key="2">
    <source>
        <dbReference type="EMBL" id="AAK24535.1"/>
    </source>
</evidence>
<keyword evidence="3" id="KW-1185">Reference proteome</keyword>
<dbReference type="EMBL" id="AE005673">
    <property type="protein sequence ID" value="AAK24535.1"/>
    <property type="molecule type" value="Genomic_DNA"/>
</dbReference>
<accession>Q9A592</accession>
<reference evidence="2 3" key="1">
    <citation type="journal article" date="2001" name="Proc. Natl. Acad. Sci. U.S.A.">
        <title>Complete genome sequence of Caulobacter crescentus.</title>
        <authorList>
            <person name="Nierman W.C."/>
            <person name="Feldblyum T.V."/>
            <person name="Laub M.T."/>
            <person name="Paulsen I.T."/>
            <person name="Nelson K.E."/>
            <person name="Eisen J.A."/>
            <person name="Heidelberg J.F."/>
            <person name="Alley M.R."/>
            <person name="Ohta N."/>
            <person name="Maddock J.R."/>
            <person name="Potocka I."/>
            <person name="Nelson W.C."/>
            <person name="Newton A."/>
            <person name="Stephens C."/>
            <person name="Phadke N.D."/>
            <person name="Ely B."/>
            <person name="DeBoy R.T."/>
            <person name="Dodson R.J."/>
            <person name="Durkin A.S."/>
            <person name="Gwinn M.L."/>
            <person name="Haft D.H."/>
            <person name="Kolonay J.F."/>
            <person name="Smit J."/>
            <person name="Craven M.B."/>
            <person name="Khouri H."/>
            <person name="Shetty J."/>
            <person name="Berry K."/>
            <person name="Utterback T."/>
            <person name="Tran K."/>
            <person name="Wolf A."/>
            <person name="Vamathevan J."/>
            <person name="Ermolaeva M."/>
            <person name="White O."/>
            <person name="Salzberg S.L."/>
            <person name="Venter J.C."/>
            <person name="Shapiro L."/>
            <person name="Fraser C.M."/>
        </authorList>
    </citation>
    <scope>NUCLEOTIDE SEQUENCE [LARGE SCALE GENOMIC DNA]</scope>
    <source>
        <strain evidence="3">ATCC 19089 / CB15</strain>
    </source>
</reference>
<dbReference type="EnsemblBacteria" id="AAK24535">
    <property type="protein sequence ID" value="AAK24535"/>
    <property type="gene ID" value="CC_2565"/>
</dbReference>
<dbReference type="STRING" id="190650.CC_2565"/>
<feature type="domain" description="AB hydrolase-1" evidence="1">
    <location>
        <begin position="237"/>
        <end position="452"/>
    </location>
</feature>
<dbReference type="PIR" id="C87567">
    <property type="entry name" value="C87567"/>
</dbReference>